<accession>A0A6J7CKH6</accession>
<evidence type="ECO:0000259" key="1">
    <source>
        <dbReference type="PROSITE" id="PS50110"/>
    </source>
</evidence>
<dbReference type="CDD" id="cd00077">
    <property type="entry name" value="HDc"/>
    <property type="match status" value="1"/>
</dbReference>
<dbReference type="InterPro" id="IPR011006">
    <property type="entry name" value="CheY-like_superfamily"/>
</dbReference>
<dbReference type="GO" id="GO:0000160">
    <property type="term" value="P:phosphorelay signal transduction system"/>
    <property type="evidence" value="ECO:0007669"/>
    <property type="project" value="InterPro"/>
</dbReference>
<dbReference type="SUPFAM" id="SSF52172">
    <property type="entry name" value="CheY-like"/>
    <property type="match status" value="1"/>
</dbReference>
<dbReference type="SUPFAM" id="SSF109604">
    <property type="entry name" value="HD-domain/PDEase-like"/>
    <property type="match status" value="1"/>
</dbReference>
<dbReference type="PROSITE" id="PS50110">
    <property type="entry name" value="RESPONSE_REGULATORY"/>
    <property type="match status" value="1"/>
</dbReference>
<dbReference type="Gene3D" id="1.10.3210.10">
    <property type="entry name" value="Hypothetical protein af1432"/>
    <property type="match status" value="1"/>
</dbReference>
<dbReference type="InterPro" id="IPR003607">
    <property type="entry name" value="HD/PDEase_dom"/>
</dbReference>
<gene>
    <name evidence="3" type="ORF">UFOPK3423_00092</name>
</gene>
<sequence length="332" mass="36249">MSSGPLHLLLLEDSATDAELLGARLRSSGLQTQIARVVSREEFAAALERHWDAIIADFRLPGFDALEALDLVTARGIDTPVIVVTGAVGEEVAVECMKRGASDYLLKDRLARLPQALEQVLEQRRLRMAEAEARNELRIAHEETIRRLAIALDSRSSETGLHVTRMSNLAARLGVWLGMDAEQLAFLPLAAAMHDIGKIGIRDAILEKPGPLTPDERLAMQAHTTIGHEILSGSGSELLELAAQIALTHHERWDGSGYPNHLVRQEIPFPGRIAAVADVFDALTSDRVYRKAFSESEAVQMMRDGRGSHFDPVILDALLELVAEDTGSPPSS</sequence>
<feature type="domain" description="Response regulatory" evidence="1">
    <location>
        <begin position="7"/>
        <end position="122"/>
    </location>
</feature>
<dbReference type="AlphaFoldDB" id="A0A6J7CKH6"/>
<dbReference type="PANTHER" id="PTHR45228:SF1">
    <property type="entry name" value="CYCLIC DI-GMP PHOSPHODIESTERASE TM_0186"/>
    <property type="match status" value="1"/>
</dbReference>
<dbReference type="EMBL" id="CAFBLQ010000005">
    <property type="protein sequence ID" value="CAB4858370.1"/>
    <property type="molecule type" value="Genomic_DNA"/>
</dbReference>
<dbReference type="SMART" id="SM00448">
    <property type="entry name" value="REC"/>
    <property type="match status" value="1"/>
</dbReference>
<dbReference type="InterPro" id="IPR037522">
    <property type="entry name" value="HD_GYP_dom"/>
</dbReference>
<reference evidence="3" key="1">
    <citation type="submission" date="2020-05" db="EMBL/GenBank/DDBJ databases">
        <authorList>
            <person name="Chiriac C."/>
            <person name="Salcher M."/>
            <person name="Ghai R."/>
            <person name="Kavagutti S V."/>
        </authorList>
    </citation>
    <scope>NUCLEOTIDE SEQUENCE</scope>
</reference>
<dbReference type="Pfam" id="PF00072">
    <property type="entry name" value="Response_reg"/>
    <property type="match status" value="1"/>
</dbReference>
<name>A0A6J7CKH6_9ZZZZ</name>
<proteinExistence type="predicted"/>
<dbReference type="SMART" id="SM00471">
    <property type="entry name" value="HDc"/>
    <property type="match status" value="1"/>
</dbReference>
<organism evidence="3">
    <name type="scientific">freshwater metagenome</name>
    <dbReference type="NCBI Taxonomy" id="449393"/>
    <lineage>
        <taxon>unclassified sequences</taxon>
        <taxon>metagenomes</taxon>
        <taxon>ecological metagenomes</taxon>
    </lineage>
</organism>
<evidence type="ECO:0000313" key="3">
    <source>
        <dbReference type="EMBL" id="CAB4858370.1"/>
    </source>
</evidence>
<dbReference type="InterPro" id="IPR001789">
    <property type="entry name" value="Sig_transdc_resp-reg_receiver"/>
</dbReference>
<protein>
    <submittedName>
        <fullName evidence="3">Unannotated protein</fullName>
    </submittedName>
</protein>
<evidence type="ECO:0000259" key="2">
    <source>
        <dbReference type="PROSITE" id="PS51832"/>
    </source>
</evidence>
<dbReference type="CDD" id="cd00156">
    <property type="entry name" value="REC"/>
    <property type="match status" value="1"/>
</dbReference>
<dbReference type="PROSITE" id="PS51832">
    <property type="entry name" value="HD_GYP"/>
    <property type="match status" value="1"/>
</dbReference>
<feature type="domain" description="HD-GYP" evidence="2">
    <location>
        <begin position="137"/>
        <end position="332"/>
    </location>
</feature>
<dbReference type="Pfam" id="PF13487">
    <property type="entry name" value="HD_5"/>
    <property type="match status" value="1"/>
</dbReference>
<dbReference type="PANTHER" id="PTHR45228">
    <property type="entry name" value="CYCLIC DI-GMP PHOSPHODIESTERASE TM_0186-RELATED"/>
    <property type="match status" value="1"/>
</dbReference>
<dbReference type="Gene3D" id="3.40.50.2300">
    <property type="match status" value="1"/>
</dbReference>
<dbReference type="InterPro" id="IPR052020">
    <property type="entry name" value="Cyclic_di-GMP/3'3'-cGAMP_PDE"/>
</dbReference>